<dbReference type="PANTHER" id="PTHR43578">
    <property type="entry name" value="NADH-QUINONE OXIDOREDUCTASE SUBUNIT F"/>
    <property type="match status" value="1"/>
</dbReference>
<reference evidence="4" key="1">
    <citation type="submission" date="2019-12" db="EMBL/GenBank/DDBJ databases">
        <title>High-Quality draft genome sequences of three cyanobacteria isolated from the limestone walls of the Old Cathedral of Coimbra.</title>
        <authorList>
            <person name="Tiago I."/>
            <person name="Soares F."/>
            <person name="Portugal A."/>
        </authorList>
    </citation>
    <scope>NUCLEOTIDE SEQUENCE [LARGE SCALE GENOMIC DNA]</scope>
    <source>
        <strain evidence="4">C</strain>
    </source>
</reference>
<dbReference type="RefSeq" id="WP_161825240.1">
    <property type="nucleotide sequence ID" value="NZ_WVIC01000016.1"/>
</dbReference>
<dbReference type="Pfam" id="PF01257">
    <property type="entry name" value="2Fe-2S_thioredx"/>
    <property type="match status" value="1"/>
</dbReference>
<dbReference type="InterPro" id="IPR036249">
    <property type="entry name" value="Thioredoxin-like_sf"/>
</dbReference>
<keyword evidence="5" id="KW-1185">Reference proteome</keyword>
<dbReference type="SUPFAM" id="SSF52833">
    <property type="entry name" value="Thioredoxin-like"/>
    <property type="match status" value="1"/>
</dbReference>
<dbReference type="Gene3D" id="3.40.30.10">
    <property type="entry name" value="Glutaredoxin"/>
    <property type="match status" value="1"/>
</dbReference>
<dbReference type="CDD" id="cd02980">
    <property type="entry name" value="TRX_Fd_family"/>
    <property type="match status" value="1"/>
</dbReference>
<keyword evidence="3" id="KW-0411">Iron-sulfur</keyword>
<dbReference type="EMBL" id="WVIC01000016">
    <property type="protein sequence ID" value="NCJ06764.1"/>
    <property type="molecule type" value="Genomic_DNA"/>
</dbReference>
<keyword evidence="1" id="KW-0479">Metal-binding</keyword>
<evidence type="ECO:0000256" key="1">
    <source>
        <dbReference type="ARBA" id="ARBA00022723"/>
    </source>
</evidence>
<dbReference type="PANTHER" id="PTHR43578:SF3">
    <property type="entry name" value="NADH-QUINONE OXIDOREDUCTASE SUBUNIT F"/>
    <property type="match status" value="1"/>
</dbReference>
<gene>
    <name evidence="4" type="ORF">GS597_09635</name>
</gene>
<sequence>MGKFKYKQTSKFSLEGRFAAFEGGKPHQPKALTLLTSEGEYSLKLAKYLRLPLLKGLMPGDWIQVEGLQAEDLETGLFKFKAYQVRLLSPHPSDPEVTNSLPACPKSTATKVLICQSSSCVKRGSKQVQKALEAALCDRGLADQVMIKKTGCMDACKKGPHVVVMPGKARYQRLHPQDIPALVSEHWPTATQNSQVESMID</sequence>
<dbReference type="Proteomes" id="UP000607397">
    <property type="component" value="Unassembled WGS sequence"/>
</dbReference>
<dbReference type="AlphaFoldDB" id="A0A8K1ZX31"/>
<evidence type="ECO:0000256" key="2">
    <source>
        <dbReference type="ARBA" id="ARBA00023004"/>
    </source>
</evidence>
<protein>
    <submittedName>
        <fullName evidence="4">(2Fe-2S) ferredoxin domain-containing protein</fullName>
    </submittedName>
</protein>
<evidence type="ECO:0000313" key="4">
    <source>
        <dbReference type="EMBL" id="NCJ06764.1"/>
    </source>
</evidence>
<proteinExistence type="predicted"/>
<organism evidence="4 5">
    <name type="scientific">Petrachloros mirabilis ULC683</name>
    <dbReference type="NCBI Taxonomy" id="2781853"/>
    <lineage>
        <taxon>Bacteria</taxon>
        <taxon>Bacillati</taxon>
        <taxon>Cyanobacteriota</taxon>
        <taxon>Cyanophyceae</taxon>
        <taxon>Synechococcales</taxon>
        <taxon>Petrachlorosaceae</taxon>
        <taxon>Petrachloros</taxon>
        <taxon>Petrachloros mirabilis</taxon>
    </lineage>
</organism>
<evidence type="ECO:0000256" key="3">
    <source>
        <dbReference type="ARBA" id="ARBA00023014"/>
    </source>
</evidence>
<keyword evidence="2" id="KW-0408">Iron</keyword>
<dbReference type="GO" id="GO:0046872">
    <property type="term" value="F:metal ion binding"/>
    <property type="evidence" value="ECO:0007669"/>
    <property type="project" value="UniProtKB-KW"/>
</dbReference>
<dbReference type="GO" id="GO:0051536">
    <property type="term" value="F:iron-sulfur cluster binding"/>
    <property type="evidence" value="ECO:0007669"/>
    <property type="project" value="UniProtKB-KW"/>
</dbReference>
<accession>A0A8K1ZX31</accession>
<name>A0A8K1ZX31_9CYAN</name>
<comment type="caution">
    <text evidence="4">The sequence shown here is derived from an EMBL/GenBank/DDBJ whole genome shotgun (WGS) entry which is preliminary data.</text>
</comment>
<evidence type="ECO:0000313" key="5">
    <source>
        <dbReference type="Proteomes" id="UP000607397"/>
    </source>
</evidence>